<dbReference type="Gene3D" id="2.60.120.1540">
    <property type="match status" value="1"/>
</dbReference>
<name>A0A3Q2QV52_FUNHE</name>
<evidence type="ECO:0000313" key="2">
    <source>
        <dbReference type="Ensembl" id="ENSFHEP00000031816.1"/>
    </source>
</evidence>
<dbReference type="SUPFAM" id="SSF48239">
    <property type="entry name" value="Terpenoid cyclases/Protein prenyltransferases"/>
    <property type="match status" value="1"/>
</dbReference>
<dbReference type="Proteomes" id="UP000265000">
    <property type="component" value="Unplaced"/>
</dbReference>
<dbReference type="Gene3D" id="1.50.10.20">
    <property type="match status" value="1"/>
</dbReference>
<dbReference type="PANTHER" id="PTHR11412">
    <property type="entry name" value="MACROGLOBULIN / COMPLEMENT"/>
    <property type="match status" value="1"/>
</dbReference>
<dbReference type="AlphaFoldDB" id="A0A3Q2QV52"/>
<feature type="domain" description="Alpha-macroglobulin-like TED" evidence="1">
    <location>
        <begin position="9"/>
        <end position="142"/>
    </location>
</feature>
<dbReference type="STRING" id="8078.ENSFHEP00000031816"/>
<dbReference type="InterPro" id="IPR050473">
    <property type="entry name" value="A2M/Complement_sys"/>
</dbReference>
<dbReference type="Pfam" id="PF07678">
    <property type="entry name" value="TED_complement"/>
    <property type="match status" value="1"/>
</dbReference>
<dbReference type="InterPro" id="IPR008930">
    <property type="entry name" value="Terpenoid_cyclase/PrenylTrfase"/>
</dbReference>
<dbReference type="Ensembl" id="ENSFHET00000024608.1">
    <property type="protein sequence ID" value="ENSFHEP00000031816.1"/>
    <property type="gene ID" value="ENSFHEG00000017939.1"/>
</dbReference>
<reference evidence="2" key="1">
    <citation type="submission" date="2025-08" db="UniProtKB">
        <authorList>
            <consortium name="Ensembl"/>
        </authorList>
    </citation>
    <scope>IDENTIFICATION</scope>
</reference>
<protein>
    <submittedName>
        <fullName evidence="2">Murinoglobulin-2-like</fullName>
    </submittedName>
</protein>
<proteinExistence type="predicted"/>
<sequence>MCLCLAVLHQDPVVQRALGCLKDALARDFDNLYTKALMLYTFSLAGDQETRSKIMTVLDQKAEKNGTTKRKPCANGAVIEQDLEVEMTSYVLLALLVSPPLEGFGLDYTSGIVRWLAQKQNPYGGFSSTQDTVVALQALAKYADATYSPQGTTTVTVTSLGGLKKEFTVTQSNRLLYQEERLSEVPGEYTIRAEGQSCVLAQVRRRPPSAQQPTQVIPVNEDTSLGGHMGLHGTGCIILGFSGFSLSNWIDAGE</sequence>
<evidence type="ECO:0000313" key="3">
    <source>
        <dbReference type="Proteomes" id="UP000265000"/>
    </source>
</evidence>
<accession>A0A3Q2QV52</accession>
<organism evidence="2 3">
    <name type="scientific">Fundulus heteroclitus</name>
    <name type="common">Killifish</name>
    <name type="synonym">Mummichog</name>
    <dbReference type="NCBI Taxonomy" id="8078"/>
    <lineage>
        <taxon>Eukaryota</taxon>
        <taxon>Metazoa</taxon>
        <taxon>Chordata</taxon>
        <taxon>Craniata</taxon>
        <taxon>Vertebrata</taxon>
        <taxon>Euteleostomi</taxon>
        <taxon>Actinopterygii</taxon>
        <taxon>Neopterygii</taxon>
        <taxon>Teleostei</taxon>
        <taxon>Neoteleostei</taxon>
        <taxon>Acanthomorphata</taxon>
        <taxon>Ovalentaria</taxon>
        <taxon>Atherinomorphae</taxon>
        <taxon>Cyprinodontiformes</taxon>
        <taxon>Fundulidae</taxon>
        <taxon>Fundulus</taxon>
    </lineage>
</organism>
<dbReference type="GO" id="GO:0005615">
    <property type="term" value="C:extracellular space"/>
    <property type="evidence" value="ECO:0007669"/>
    <property type="project" value="InterPro"/>
</dbReference>
<dbReference type="GeneTree" id="ENSGT00940000166660"/>
<keyword evidence="3" id="KW-1185">Reference proteome</keyword>
<reference evidence="2" key="2">
    <citation type="submission" date="2025-09" db="UniProtKB">
        <authorList>
            <consortium name="Ensembl"/>
        </authorList>
    </citation>
    <scope>IDENTIFICATION</scope>
</reference>
<dbReference type="InterPro" id="IPR011626">
    <property type="entry name" value="Alpha-macroglobulin_TED"/>
</dbReference>
<dbReference type="PANTHER" id="PTHR11412:SF160">
    <property type="entry name" value="ALPHA-2-MACROGLOBULIN-LIKE PROTEIN 1"/>
    <property type="match status" value="1"/>
</dbReference>
<evidence type="ECO:0000259" key="1">
    <source>
        <dbReference type="Pfam" id="PF07678"/>
    </source>
</evidence>